<evidence type="ECO:0000256" key="1">
    <source>
        <dbReference type="SAM" id="Phobius"/>
    </source>
</evidence>
<organism evidence="4 5">
    <name type="scientific">Anaerosalibacter bizertensis</name>
    <dbReference type="NCBI Taxonomy" id="932217"/>
    <lineage>
        <taxon>Bacteria</taxon>
        <taxon>Bacillati</taxon>
        <taxon>Bacillota</taxon>
        <taxon>Tissierellia</taxon>
        <taxon>Tissierellales</taxon>
        <taxon>Sporanaerobacteraceae</taxon>
        <taxon>Anaerosalibacter</taxon>
    </lineage>
</organism>
<dbReference type="Pfam" id="PF09972">
    <property type="entry name" value="DUF2207"/>
    <property type="match status" value="1"/>
</dbReference>
<evidence type="ECO:0000313" key="5">
    <source>
        <dbReference type="Proteomes" id="UP000462760"/>
    </source>
</evidence>
<keyword evidence="1" id="KW-1133">Transmembrane helix</keyword>
<dbReference type="EMBL" id="VULR01000003">
    <property type="protein sequence ID" value="MSS42779.1"/>
    <property type="molecule type" value="Genomic_DNA"/>
</dbReference>
<dbReference type="OrthoDB" id="5507254at2"/>
<dbReference type="InterPro" id="IPR048389">
    <property type="entry name" value="YciQ-like_C"/>
</dbReference>
<evidence type="ECO:0000259" key="2">
    <source>
        <dbReference type="Pfam" id="PF09972"/>
    </source>
</evidence>
<feature type="domain" description="DUF2207" evidence="2">
    <location>
        <begin position="36"/>
        <end position="222"/>
    </location>
</feature>
<dbReference type="InterPro" id="IPR018702">
    <property type="entry name" value="DUF2207"/>
</dbReference>
<dbReference type="Proteomes" id="UP000462760">
    <property type="component" value="Unassembled WGS sequence"/>
</dbReference>
<dbReference type="Pfam" id="PF20990">
    <property type="entry name" value="DUF2207_C"/>
    <property type="match status" value="1"/>
</dbReference>
<accession>A0A844FFL6</accession>
<dbReference type="AlphaFoldDB" id="A0A844FFL6"/>
<proteinExistence type="predicted"/>
<keyword evidence="1" id="KW-0472">Membrane</keyword>
<feature type="transmembrane region" description="Helical" evidence="1">
    <location>
        <begin position="266"/>
        <end position="286"/>
    </location>
</feature>
<evidence type="ECO:0000313" key="4">
    <source>
        <dbReference type="EMBL" id="MSS42779.1"/>
    </source>
</evidence>
<feature type="transmembrane region" description="Helical" evidence="1">
    <location>
        <begin position="457"/>
        <end position="474"/>
    </location>
</feature>
<protein>
    <submittedName>
        <fullName evidence="4">DUF2207 domain-containing protein</fullName>
    </submittedName>
</protein>
<keyword evidence="1" id="KW-0812">Transmembrane</keyword>
<name>A0A844FFL6_9FIRM</name>
<feature type="domain" description="Predicted membrane protein YciQ-like C-terminal" evidence="3">
    <location>
        <begin position="304"/>
        <end position="530"/>
    </location>
</feature>
<gene>
    <name evidence="4" type="ORF">FYJ27_03400</name>
</gene>
<comment type="caution">
    <text evidence="4">The sequence shown here is derived from an EMBL/GenBank/DDBJ whole genome shotgun (WGS) entry which is preliminary data.</text>
</comment>
<feature type="transmembrane region" description="Helical" evidence="1">
    <location>
        <begin position="430"/>
        <end position="451"/>
    </location>
</feature>
<sequence length="599" mass="67854">MCKIINSTRKFSIIFLILIMVLSFPLKPYAEDSLSISRWLIESELLENGDLYIEEDITFDFSGKFNGVFREIVLEKTSGVKNIEVGEIIDGEEIKYDNINKGKKGNSNVFTIDTNNNSKTITIYSPSKDQKKTFKIKYTVKNVAIKHNDTGELNYQFLGSENKTPIEFFSVNIKLPQNRNNKVKIFAHGPLNGMTDFKDENLIHMEVEDVPKNTFVEGRILFPNNFIPKSSNLSNKSNYNNILKEEKALIKDIEKKELQKEKITKVLSYASLIAGGIGIITLAFFLSKLKRKINIYEKTSSNIIPEDCSPAVASYLTLSSSNTEVVVATILDLVRKGYFKIENNEEEGKSTNLNIIKIKDQDEGLLKHESFFIQWIIDTIGTGNSVDIESINKYGENYNDKFLEDFNKWQGLVKKETEDKGYLDLRVKKYGYILTVFSIIFFIISIATIAYGVIYGLFPLIISIIVFIYGLTLLSRKSDEGHAQYKKWRKFIRYIKNTKKVNINKEDLIYPLDMTLIYAIALGLNTDILDNFKSVVSNKHYINNSWIYWYFFSGNKHILHESMEEAFNPISNYNSSIGGGGSFSGGGGTGAGGGGAGGF</sequence>
<evidence type="ECO:0000259" key="3">
    <source>
        <dbReference type="Pfam" id="PF20990"/>
    </source>
</evidence>
<dbReference type="RefSeq" id="WP_154483166.1">
    <property type="nucleotide sequence ID" value="NZ_VULR01000003.1"/>
</dbReference>
<reference evidence="4 5" key="1">
    <citation type="submission" date="2019-08" db="EMBL/GenBank/DDBJ databases">
        <title>In-depth cultivation of the pig gut microbiome towards novel bacterial diversity and tailored functional studies.</title>
        <authorList>
            <person name="Wylensek D."/>
            <person name="Hitch T.C.A."/>
            <person name="Clavel T."/>
        </authorList>
    </citation>
    <scope>NUCLEOTIDE SEQUENCE [LARGE SCALE GENOMIC DNA]</scope>
    <source>
        <strain evidence="4 5">Med78-601-WT-4W-RMD-3</strain>
    </source>
</reference>